<sequence>MDMDRFVRHTQEVFLYRLESLLVSLLPILSDKLLNFNAMIAINIGFCMLFVVLQVDLLAFGEELINELPCL</sequence>
<keyword evidence="1" id="KW-0472">Membrane</keyword>
<evidence type="ECO:0000256" key="1">
    <source>
        <dbReference type="SAM" id="Phobius"/>
    </source>
</evidence>
<keyword evidence="1" id="KW-1133">Transmembrane helix</keyword>
<evidence type="ECO:0000313" key="2">
    <source>
        <dbReference type="EMBL" id="GAB0172997.1"/>
    </source>
</evidence>
<organism evidence="2 3">
    <name type="scientific">Helicobacter trogontum</name>
    <dbReference type="NCBI Taxonomy" id="50960"/>
    <lineage>
        <taxon>Bacteria</taxon>
        <taxon>Pseudomonadati</taxon>
        <taxon>Campylobacterota</taxon>
        <taxon>Epsilonproteobacteria</taxon>
        <taxon>Campylobacterales</taxon>
        <taxon>Helicobacteraceae</taxon>
        <taxon>Helicobacter</taxon>
    </lineage>
</organism>
<reference evidence="2 3" key="1">
    <citation type="submission" date="2024-06" db="EMBL/GenBank/DDBJ databases">
        <title>Draft genome sequence of Helicobacter trogontum NHP16-4001.</title>
        <authorList>
            <person name="Rimbara E."/>
            <person name="Suzuki M."/>
        </authorList>
    </citation>
    <scope>NUCLEOTIDE SEQUENCE [LARGE SCALE GENOMIC DNA]</scope>
    <source>
        <strain evidence="2 3">NHP16-4001</strain>
    </source>
</reference>
<dbReference type="EMBL" id="BAAFHN010000020">
    <property type="protein sequence ID" value="GAB0172997.1"/>
    <property type="molecule type" value="Genomic_DNA"/>
</dbReference>
<accession>A0ABQ0D3T2</accession>
<name>A0ABQ0D3T2_9HELI</name>
<dbReference type="Proteomes" id="UP001562457">
    <property type="component" value="Unassembled WGS sequence"/>
</dbReference>
<dbReference type="RefSeq" id="WP_369607365.1">
    <property type="nucleotide sequence ID" value="NZ_BAAFHN010000020.1"/>
</dbReference>
<feature type="transmembrane region" description="Helical" evidence="1">
    <location>
        <begin position="36"/>
        <end position="59"/>
    </location>
</feature>
<gene>
    <name evidence="2" type="ORF">NHP164001_10130</name>
</gene>
<evidence type="ECO:0000313" key="3">
    <source>
        <dbReference type="Proteomes" id="UP001562457"/>
    </source>
</evidence>
<protein>
    <submittedName>
        <fullName evidence="2">Uncharacterized protein</fullName>
    </submittedName>
</protein>
<keyword evidence="1" id="KW-0812">Transmembrane</keyword>
<comment type="caution">
    <text evidence="2">The sequence shown here is derived from an EMBL/GenBank/DDBJ whole genome shotgun (WGS) entry which is preliminary data.</text>
</comment>
<proteinExistence type="predicted"/>
<keyword evidence="3" id="KW-1185">Reference proteome</keyword>